<dbReference type="InterPro" id="IPR019931">
    <property type="entry name" value="LPXTG_anchor"/>
</dbReference>
<dbReference type="NCBIfam" id="NF038186">
    <property type="entry name" value="YPDG_rpt"/>
    <property type="match status" value="2"/>
</dbReference>
<dbReference type="Pfam" id="PF08428">
    <property type="entry name" value="Rib"/>
    <property type="match status" value="18"/>
</dbReference>
<feature type="domain" description="Gram-positive cocci surface proteins LPxTG" evidence="6">
    <location>
        <begin position="2481"/>
        <end position="2518"/>
    </location>
</feature>
<keyword evidence="2" id="KW-0134">Cell wall</keyword>
<evidence type="ECO:0000256" key="1">
    <source>
        <dbReference type="ARBA" id="ARBA00004168"/>
    </source>
</evidence>
<dbReference type="EMBL" id="CP094809">
    <property type="protein sequence ID" value="UXU57635.1"/>
    <property type="molecule type" value="Genomic_DNA"/>
</dbReference>
<dbReference type="PROSITE" id="PS50847">
    <property type="entry name" value="GRAM_POS_ANCHORING"/>
    <property type="match status" value="1"/>
</dbReference>
<keyword evidence="4" id="KW-0732">Signal</keyword>
<dbReference type="RefSeq" id="WP_262626612.1">
    <property type="nucleotide sequence ID" value="NZ_CP094809.1"/>
</dbReference>
<evidence type="ECO:0000256" key="2">
    <source>
        <dbReference type="ARBA" id="ARBA00022512"/>
    </source>
</evidence>
<evidence type="ECO:0000256" key="3">
    <source>
        <dbReference type="ARBA" id="ARBA00022525"/>
    </source>
</evidence>
<dbReference type="Proteomes" id="UP001065705">
    <property type="component" value="Chromosome"/>
</dbReference>
<dbReference type="NCBIfam" id="TIGR01167">
    <property type="entry name" value="LPXTG_anchor"/>
    <property type="match status" value="1"/>
</dbReference>
<evidence type="ECO:0000256" key="5">
    <source>
        <dbReference type="ARBA" id="ARBA00023088"/>
    </source>
</evidence>
<evidence type="ECO:0000313" key="7">
    <source>
        <dbReference type="EMBL" id="UXU57635.1"/>
    </source>
</evidence>
<dbReference type="Pfam" id="PF18957">
    <property type="entry name" value="RibLong"/>
    <property type="match status" value="2"/>
</dbReference>
<organism evidence="7 8">
    <name type="scientific">Staphylococcus agnetis</name>
    <dbReference type="NCBI Taxonomy" id="985762"/>
    <lineage>
        <taxon>Bacteria</taxon>
        <taxon>Bacillati</taxon>
        <taxon>Bacillota</taxon>
        <taxon>Bacilli</taxon>
        <taxon>Bacillales</taxon>
        <taxon>Staphylococcaceae</taxon>
        <taxon>Staphylococcus</taxon>
    </lineage>
</organism>
<keyword evidence="3" id="KW-0964">Secreted</keyword>
<protein>
    <submittedName>
        <fullName evidence="7">Rib/alpha-like domain-containing protein</fullName>
    </submittedName>
</protein>
<dbReference type="Pfam" id="PF00746">
    <property type="entry name" value="Gram_pos_anchor"/>
    <property type="match status" value="1"/>
</dbReference>
<evidence type="ECO:0000313" key="8">
    <source>
        <dbReference type="Proteomes" id="UP001065705"/>
    </source>
</evidence>
<dbReference type="InterPro" id="IPR044055">
    <property type="entry name" value="RibLong"/>
</dbReference>
<comment type="subcellular location">
    <subcellularLocation>
        <location evidence="1">Secreted</location>
        <location evidence="1">Cell wall</location>
        <topology evidence="1">Peptidoglycan-anchor</topology>
    </subcellularLocation>
</comment>
<proteinExistence type="predicted"/>
<evidence type="ECO:0000256" key="4">
    <source>
        <dbReference type="ARBA" id="ARBA00022729"/>
    </source>
</evidence>
<reference evidence="7" key="1">
    <citation type="submission" date="2022-03" db="EMBL/GenBank/DDBJ databases">
        <title>Comparative Genomics of East African Camel-Associated Staphylococcaceae spp.: Diversity and Inheritance of Traits Involved in Host-Pathogen Interactions.</title>
        <authorList>
            <person name="Akarsu H."/>
            <person name="Liljander A."/>
            <person name="Younan M."/>
            <person name="Brodard I."/>
            <person name="Glucks I."/>
            <person name="Labroussaa F."/>
            <person name="Overesch G."/>
            <person name="Kuhnert P."/>
            <person name="Perreten V."/>
            <person name="Drexler J.F."/>
            <person name="Corman V.M."/>
            <person name="Falquet L."/>
            <person name="Jores J."/>
        </authorList>
    </citation>
    <scope>NUCLEOTIDE SEQUENCE</scope>
    <source>
        <strain evidence="7">IVB6197</strain>
    </source>
</reference>
<sequence length="2518" mass="264096">MSTSAPMTATAVAPATTDVVAETSNIIYSDAIANGYIKSATDATNAANTLSGRAWLVDTGTPATMANGLTAVPEGTPVYMQWIDTDGAVSPIYQANTTNQLSSVDGSQVGPGAYAFDLREPWVDANGVSHTYRAVDGQYYRLWINDFTTANGNTATMLRQAGGFYPDTFVNSVTSSNLGQFPLIGTNMQRTGIFMAIVPTNDYMTTNNWIVDNQGALTNPATTTSVNDFISGKVWLESGAGDYANSATGPNYNAPSDIAGAGYQVVMSSLTAEGAKAYDAYVNSLPKDQQTAAARSLLEANPQYISATVTGYTNANGDYTLRFPSGTLDLNHVYGYVLDPQGNLVKSYSSFTSPLFRAANANLSFTPQTSPYVRPVRNAWVNVNFAVVESTLTDINITNYDVTANPAQPGDVAYVDVMATVLSPLPTYVEWRDSAGNVVQRSGQVTTIAQAEAAGTFTIPADATSGEIYTVYIVSGGNDIAADSLIVQIDQNAALYQPTYTSTTVSQGQTLVVNAPLNSDGQALPTGTSYESGNNVPTWASINPDGSITISPDASVPVGSYNIPVVVTYPDGSRETIYAPVDVKAPDASIYNPTASSVTNPYGTATTNDQIINNVIVPGYPISGPQPVITVNDPSTLPDGTTPGTVDVAVTVTYPDGSTDQLIVPVTTEQPQATQFDPAATSITNPYGTATTTDQVISNVSIPGYPITGPQPVITVNDPTLLPDGKTPGTVNVPVTVTYPDGSVDQITVPVTTGVSQSTTYEPAVTSITNPYGTATTTDQVISNVSIPGYPTTGQQPVITVNDPSTLPDGTTPGTVNVAVTVTYPDGSTDQISVPVTTGQPQAVTYEPVGDQVNNPFGTPTTETQITDAVIIPGYPTTGPQPVITVDDPSTLPDGQTVGTVDVPVTVTYPDGSKDQITVSVTTGDTLATQYDPTASPVFNSYGTPTISNQVLSNVTVPNYPTTNEAPTYTLANGAVLPDGTQSGTFNVPVTVTYPDGSMDTIAVPVTIGDAQATTYEPSASPVSTPYGTPTTENDVTSHVAIPGYPTTGVQPVITVDNPTSLPDGTIPGTYNVPVTVTYPDGSVDHISVPVNVGDPLATQYDPVATPVSNSYGTPTTEAQVFNHISIPNYPSDVTPPTYTLANGAILPDGTQSGTFNVPVVVTYPDGSVDTIIVPVTVGDAQAVTYDPTASPISNPYGTPTTEQQVLNQVTVPGFPTNGPQPAYTLANGAVLPDGTQSGTYEVPVKVTYPDGTTDIIDVPVTVGDAQATQYDPTTTQVDKPYGTATSEIDVISHVSVPDYPSTEVQPVITVDDPSTLPNGTTPGNYNVPVTVTYPDGSVDHVSVPVTVGPTQATTYQPLSTSIEKSYGTSTSPDEVISHVTIPEFPTTGAQPVITVDNQSFIPDGTIPGTYLVPVTVTYPDGSQDHINVTVNVAPSNAASYDPIGGIVSNPYGTATTEAQVVDNVTIPGYATTDTQPVITVDNPSLLPDGTVTGSVNMSVTVTYPDGSTDHLTVMVITGDMISNQYDPTTTMVDKPYGTPTTIDDVVTHVSVPDYPTTSPQPTFEVIDPNSLPNGYTSGTFEVPVLVTYPDGSKDTISVPVTVGTQPQNTQYEPAVSLIEKPYGTPTTDTDVIQHVIVPGYPSTGSQPIITVDDPSQLPDGTTSGSYEVPVTVTYQDGTTDHINVPIIIGEEPQNRIFEPTSNEINKPYGTPTTTEEVINNVMIPGYQTNEPQPVITVDQPNMLPDGSIPGTYEVPVTITYPDGTTDKVIVTVTVNDMLATQHDPVATPVENPYGTPTTEAQVIDHVSVPSFSTTGEQPVITVDNPTALPNGTISGIVEVPVTITYPDGSVDQITVPVTTGDAQATIYEPVSGTVNNPYGTPTTEAQVIDEVTIPNYSTTNDQPIITVDDPSLLPNGTMTGSVDIPVTITYPDGTVDHTTVTVVTGDTQATQYEPTAKSIENPYGTPTTQNQILTQVSVPNFPTTGDQPTYAIPEGVTLPDGTQTGTYEVPVNVTYPDGSQDQVIVTVTVGESQATTYEPTPTPVNKPYGTPTTVKDIVGNVTIPNFPTTGDQPTITVDYPGALPDGTHPGTYEVPVTVTYPDGSQDQVIVTVTVGESQATTYEPTPTPVDKPYGTPTTVEDVVGNVTIPNFPTTGDQPTITVDYPGALPDGTHPGTYEVPVTVTYPDGSQDQVIVTVTVGESQATTYDPTPTPVDKPYGTPTTVEDVVGNVTIPNFPTTGDQPTTTVDYPGALPDGTHPGTYEVPVTVTYPDGSQDHVIVKVTVDIAQAEKNHPEYNDGIVKPGETIDLTQIGDTEMPNGTHYDVTPNVPSGWEISVNETTGALSVTPPKNAQSGTSIVTEVIVHYPDGSTEVVQIVITVGEQLPTPLPTPNCPPIDIGDQVIDGHDATPGHSICVTWENGTTSRVPVSKDGTWHVAIPSDIQSQAINANFVEVDYRGYVSQPTIIKKGDVTNKMSQYELPDTGQDSDSKPILLGGLFAALGSLLLFRRKRKEKESK</sequence>
<dbReference type="InterPro" id="IPR059115">
    <property type="entry name" value="Rib"/>
</dbReference>
<name>A0ABD7TXI2_9STAP</name>
<evidence type="ECO:0000259" key="6">
    <source>
        <dbReference type="PROSITE" id="PS50847"/>
    </source>
</evidence>
<gene>
    <name evidence="7" type="ORF">MUA95_02155</name>
</gene>
<accession>A0ABD7TXI2</accession>
<keyword evidence="5" id="KW-0572">Peptidoglycan-anchor</keyword>